<keyword evidence="2" id="KW-1185">Reference proteome</keyword>
<reference evidence="1" key="1">
    <citation type="submission" date="2020-03" db="EMBL/GenBank/DDBJ databases">
        <authorList>
            <person name="Weist P."/>
        </authorList>
    </citation>
    <scope>NUCLEOTIDE SEQUENCE</scope>
</reference>
<gene>
    <name evidence="1" type="ORF">PLEPLA_LOCUS29572</name>
</gene>
<name>A0A9N7YXZ3_PLEPL</name>
<dbReference type="AlphaFoldDB" id="A0A9N7YXZ3"/>
<accession>A0A9N7YXZ3</accession>
<sequence>MEWLGDSLAFTSARADRAQVELWDPGATTGLYSVSTGASLQANNHIETWGLEEVGGGVGSQSQSWDRCLVTTFMTGVVQLERCHSSTVCGVSAALSVTALTRGSSPLLRQRSPEATHHIQLLWHTDVTGPHLAAPTSICRRHEPHVPPLTPPLTDTLYGSLFSEITKAFRCTFCHKRPVMPPACDSASSASKLCKTQGKLPQRDATLLFPLASSSSSSLSLFSLSLNVTNQSVYLSTGRALWECSLKPIQCPPLPDPCLFYVKVSSLCQARSVKDKPRNLATGPAFLSPGELLFLSPRLDAFKPILIVVMTGLKETDILFKVTSVSTGVIQNVGVLELRNVTGLPGPGEGGEVISQTLSASSEPAAHFVTRL</sequence>
<dbReference type="Proteomes" id="UP001153269">
    <property type="component" value="Unassembled WGS sequence"/>
</dbReference>
<evidence type="ECO:0000313" key="2">
    <source>
        <dbReference type="Proteomes" id="UP001153269"/>
    </source>
</evidence>
<evidence type="ECO:0000313" key="1">
    <source>
        <dbReference type="EMBL" id="CAB1441845.1"/>
    </source>
</evidence>
<comment type="caution">
    <text evidence="1">The sequence shown here is derived from an EMBL/GenBank/DDBJ whole genome shotgun (WGS) entry which is preliminary data.</text>
</comment>
<protein>
    <submittedName>
        <fullName evidence="1">Uncharacterized protein</fullName>
    </submittedName>
</protein>
<proteinExistence type="predicted"/>
<dbReference type="EMBL" id="CADEAL010002724">
    <property type="protein sequence ID" value="CAB1441845.1"/>
    <property type="molecule type" value="Genomic_DNA"/>
</dbReference>
<organism evidence="1 2">
    <name type="scientific">Pleuronectes platessa</name>
    <name type="common">European plaice</name>
    <dbReference type="NCBI Taxonomy" id="8262"/>
    <lineage>
        <taxon>Eukaryota</taxon>
        <taxon>Metazoa</taxon>
        <taxon>Chordata</taxon>
        <taxon>Craniata</taxon>
        <taxon>Vertebrata</taxon>
        <taxon>Euteleostomi</taxon>
        <taxon>Actinopterygii</taxon>
        <taxon>Neopterygii</taxon>
        <taxon>Teleostei</taxon>
        <taxon>Neoteleostei</taxon>
        <taxon>Acanthomorphata</taxon>
        <taxon>Carangaria</taxon>
        <taxon>Pleuronectiformes</taxon>
        <taxon>Pleuronectoidei</taxon>
        <taxon>Pleuronectidae</taxon>
        <taxon>Pleuronectes</taxon>
    </lineage>
</organism>